<feature type="compositionally biased region" description="Gly residues" evidence="1">
    <location>
        <begin position="383"/>
        <end position="392"/>
    </location>
</feature>
<gene>
    <name evidence="2" type="ORF">UCDDA912_g05414</name>
</gene>
<organism evidence="2 3">
    <name type="scientific">Diaporthe ampelina</name>
    <dbReference type="NCBI Taxonomy" id="1214573"/>
    <lineage>
        <taxon>Eukaryota</taxon>
        <taxon>Fungi</taxon>
        <taxon>Dikarya</taxon>
        <taxon>Ascomycota</taxon>
        <taxon>Pezizomycotina</taxon>
        <taxon>Sordariomycetes</taxon>
        <taxon>Sordariomycetidae</taxon>
        <taxon>Diaporthales</taxon>
        <taxon>Diaporthaceae</taxon>
        <taxon>Diaporthe</taxon>
    </lineage>
</organism>
<keyword evidence="3" id="KW-1185">Reference proteome</keyword>
<feature type="region of interest" description="Disordered" evidence="1">
    <location>
        <begin position="383"/>
        <end position="423"/>
    </location>
</feature>
<comment type="caution">
    <text evidence="2">The sequence shown here is derived from an EMBL/GenBank/DDBJ whole genome shotgun (WGS) entry which is preliminary data.</text>
</comment>
<proteinExistence type="predicted"/>
<evidence type="ECO:0000313" key="2">
    <source>
        <dbReference type="EMBL" id="KKY34618.1"/>
    </source>
</evidence>
<sequence length="423" mass="44991">MVAMGRLIILTGAPESDRLDWSTPGLLQTFQDSIAAFALLPQQADNAPPSSTASQDKSLLNLPVWRSLPLQRAHVPTGFSQQHDMRIVSHFPTSADFLVTAGISFEAASQGLSQDDAAGYGSKLLDEWYEHSLALHDDLSSSQLVPRSSQAHHADGGDEGSSTGGTDYTKSVSFNTSDEGDTTTVLATADDNGATIVVRTPLQPGRQRTGAAADHLSDLEDIPPAKYLASIQPQTMTVTLIAGIISIAAPREVKTRFGTSKTLVEVLVGDETKSGFSVTFWLSAAEHDAEPGPLAGLRAQDVVLMRNVALNAFRGMVYGGSLPRGMTGVYLLHRGRRLGAGDDGGHYSAADLAKAGRGGARQVHPQLEKTKRVRDWVLKFVGGGRPAGGDVGGTRRSARTRKGKGNQRAAPRDWNQPPPLDSQ</sequence>
<dbReference type="InterPro" id="IPR012340">
    <property type="entry name" value="NA-bd_OB-fold"/>
</dbReference>
<accession>A0A0G2HHR0</accession>
<dbReference type="AlphaFoldDB" id="A0A0G2HHR0"/>
<evidence type="ECO:0000313" key="3">
    <source>
        <dbReference type="Proteomes" id="UP000034680"/>
    </source>
</evidence>
<name>A0A0G2HHR0_9PEZI</name>
<evidence type="ECO:0000256" key="1">
    <source>
        <dbReference type="SAM" id="MobiDB-lite"/>
    </source>
</evidence>
<feature type="compositionally biased region" description="Basic residues" evidence="1">
    <location>
        <begin position="396"/>
        <end position="405"/>
    </location>
</feature>
<dbReference type="SUPFAM" id="SSF50249">
    <property type="entry name" value="Nucleic acid-binding proteins"/>
    <property type="match status" value="1"/>
</dbReference>
<dbReference type="OrthoDB" id="5378679at2759"/>
<protein>
    <recommendedName>
        <fullName evidence="4">Nucleic acid-binding protein</fullName>
    </recommendedName>
</protein>
<evidence type="ECO:0008006" key="4">
    <source>
        <dbReference type="Google" id="ProtNLM"/>
    </source>
</evidence>
<feature type="region of interest" description="Disordered" evidence="1">
    <location>
        <begin position="143"/>
        <end position="181"/>
    </location>
</feature>
<reference evidence="2 3" key="2">
    <citation type="submission" date="2015-05" db="EMBL/GenBank/DDBJ databases">
        <authorList>
            <person name="Morales-Cruz A."/>
            <person name="Amrine K.C."/>
            <person name="Cantu D."/>
        </authorList>
    </citation>
    <scope>NUCLEOTIDE SEQUENCE [LARGE SCALE GENOMIC DNA]</scope>
    <source>
        <strain evidence="2">DA912</strain>
    </source>
</reference>
<feature type="compositionally biased region" description="Polar residues" evidence="1">
    <location>
        <begin position="168"/>
        <end position="181"/>
    </location>
</feature>
<dbReference type="Gene3D" id="2.40.50.140">
    <property type="entry name" value="Nucleic acid-binding proteins"/>
    <property type="match status" value="1"/>
</dbReference>
<dbReference type="EMBL" id="LCUC01000196">
    <property type="protein sequence ID" value="KKY34618.1"/>
    <property type="molecule type" value="Genomic_DNA"/>
</dbReference>
<reference evidence="2 3" key="1">
    <citation type="submission" date="2015-05" db="EMBL/GenBank/DDBJ databases">
        <title>Distinctive expansion of gene families associated with plant cell wall degradation and secondary metabolism in the genomes of grapevine trunk pathogens.</title>
        <authorList>
            <person name="Lawrence D.P."/>
            <person name="Travadon R."/>
            <person name="Rolshausen P.E."/>
            <person name="Baumgartner K."/>
        </authorList>
    </citation>
    <scope>NUCLEOTIDE SEQUENCE [LARGE SCALE GENOMIC DNA]</scope>
    <source>
        <strain evidence="2">DA912</strain>
    </source>
</reference>
<dbReference type="Proteomes" id="UP000034680">
    <property type="component" value="Unassembled WGS sequence"/>
</dbReference>